<organism evidence="2 3">
    <name type="scientific">Alligator mississippiensis</name>
    <name type="common">American alligator</name>
    <dbReference type="NCBI Taxonomy" id="8496"/>
    <lineage>
        <taxon>Eukaryota</taxon>
        <taxon>Metazoa</taxon>
        <taxon>Chordata</taxon>
        <taxon>Craniata</taxon>
        <taxon>Vertebrata</taxon>
        <taxon>Euteleostomi</taxon>
        <taxon>Archelosauria</taxon>
        <taxon>Archosauria</taxon>
        <taxon>Crocodylia</taxon>
        <taxon>Alligatoridae</taxon>
        <taxon>Alligatorinae</taxon>
        <taxon>Alligator</taxon>
    </lineage>
</organism>
<reference evidence="2 3" key="1">
    <citation type="journal article" date="2012" name="Genome Biol.">
        <title>Sequencing three crocodilian genomes to illuminate the evolution of archosaurs and amniotes.</title>
        <authorList>
            <person name="St John J.A."/>
            <person name="Braun E.L."/>
            <person name="Isberg S.R."/>
            <person name="Miles L.G."/>
            <person name="Chong A.Y."/>
            <person name="Gongora J."/>
            <person name="Dalzell P."/>
            <person name="Moran C."/>
            <person name="Bed'hom B."/>
            <person name="Abzhanov A."/>
            <person name="Burgess S.C."/>
            <person name="Cooksey A.M."/>
            <person name="Castoe T.A."/>
            <person name="Crawford N.G."/>
            <person name="Densmore L.D."/>
            <person name="Drew J.C."/>
            <person name="Edwards S.V."/>
            <person name="Faircloth B.C."/>
            <person name="Fujita M.K."/>
            <person name="Greenwold M.J."/>
            <person name="Hoffmann F.G."/>
            <person name="Howard J.M."/>
            <person name="Iguchi T."/>
            <person name="Janes D.E."/>
            <person name="Khan S.Y."/>
            <person name="Kohno S."/>
            <person name="de Koning A.J."/>
            <person name="Lance S.L."/>
            <person name="McCarthy F.M."/>
            <person name="McCormack J.E."/>
            <person name="Merchant M.E."/>
            <person name="Peterson D.G."/>
            <person name="Pollock D.D."/>
            <person name="Pourmand N."/>
            <person name="Raney B.J."/>
            <person name="Roessler K.A."/>
            <person name="Sanford J.R."/>
            <person name="Sawyer R.H."/>
            <person name="Schmidt C.J."/>
            <person name="Triplett E.W."/>
            <person name="Tuberville T.D."/>
            <person name="Venegas-Anaya M."/>
            <person name="Howard J.T."/>
            <person name="Jarvis E.D."/>
            <person name="Guillette L.J.Jr."/>
            <person name="Glenn T.C."/>
            <person name="Green R.E."/>
            <person name="Ray D.A."/>
        </authorList>
    </citation>
    <scope>NUCLEOTIDE SEQUENCE [LARGE SCALE GENOMIC DNA]</scope>
    <source>
        <strain evidence="2">KSC_2009_1</strain>
    </source>
</reference>
<evidence type="ECO:0000313" key="2">
    <source>
        <dbReference type="EMBL" id="KYO41002.1"/>
    </source>
</evidence>
<accession>A0A151NVR9</accession>
<name>A0A151NVR9_ALLMI</name>
<keyword evidence="3" id="KW-1185">Reference proteome</keyword>
<evidence type="ECO:0000256" key="1">
    <source>
        <dbReference type="SAM" id="MobiDB-lite"/>
    </source>
</evidence>
<dbReference type="AlphaFoldDB" id="A0A151NVR9"/>
<feature type="region of interest" description="Disordered" evidence="1">
    <location>
        <begin position="70"/>
        <end position="96"/>
    </location>
</feature>
<dbReference type="EMBL" id="AKHW03001768">
    <property type="protein sequence ID" value="KYO41002.1"/>
    <property type="molecule type" value="Genomic_DNA"/>
</dbReference>
<gene>
    <name evidence="2" type="ORF">Y1Q_0016943</name>
</gene>
<proteinExistence type="predicted"/>
<dbReference type="Proteomes" id="UP000050525">
    <property type="component" value="Unassembled WGS sequence"/>
</dbReference>
<feature type="region of interest" description="Disordered" evidence="1">
    <location>
        <begin position="1"/>
        <end position="37"/>
    </location>
</feature>
<evidence type="ECO:0000313" key="3">
    <source>
        <dbReference type="Proteomes" id="UP000050525"/>
    </source>
</evidence>
<protein>
    <submittedName>
        <fullName evidence="2">Uncharacterized protein</fullName>
    </submittedName>
</protein>
<comment type="caution">
    <text evidence="2">The sequence shown here is derived from an EMBL/GenBank/DDBJ whole genome shotgun (WGS) entry which is preliminary data.</text>
</comment>
<sequence length="121" mass="12892">MLSCPLDSENLRQRPTLARSTQNKEAAMSGKQPGQAEITGKNSAAWCNIQNLLSSVGLLLNSPVSPYITEDDSQGCTPAVPASHREHGLGPGPLSSPPWTWTLSLEDWMLGLHGAGQKIST</sequence>